<dbReference type="RefSeq" id="WP_042542313.1">
    <property type="nucleotide sequence ID" value="NZ_CP009787.1"/>
</dbReference>
<comment type="subcellular location">
    <subcellularLocation>
        <location evidence="5">Secreted</location>
    </subcellularLocation>
    <subcellularLocation>
        <location evidence="5">Bacterial flagellum</location>
    </subcellularLocation>
</comment>
<dbReference type="InterPro" id="IPR042187">
    <property type="entry name" value="Flagellin_C_sub2"/>
</dbReference>
<feature type="domain" description="Flagellin C-terminal" evidence="7">
    <location>
        <begin position="292"/>
        <end position="374"/>
    </location>
</feature>
<dbReference type="InterPro" id="IPR046358">
    <property type="entry name" value="Flagellin_C"/>
</dbReference>
<dbReference type="Gene3D" id="3.30.70.2120">
    <property type="match status" value="1"/>
</dbReference>
<dbReference type="Proteomes" id="UP000031914">
    <property type="component" value="Chromosome"/>
</dbReference>
<dbReference type="Gene3D" id="6.10.10.10">
    <property type="entry name" value="Flagellar export chaperone, C-terminal domain"/>
    <property type="match status" value="1"/>
</dbReference>
<dbReference type="InterPro" id="IPR001492">
    <property type="entry name" value="Flagellin"/>
</dbReference>
<comment type="function">
    <text evidence="1 5">Flagellin is the subunit protein which polymerizes to form the filaments of bacterial flagella.</text>
</comment>
<protein>
    <recommendedName>
        <fullName evidence="5">Flagellin</fullName>
    </recommendedName>
</protein>
<dbReference type="PANTHER" id="PTHR42792:SF2">
    <property type="entry name" value="FLAGELLIN"/>
    <property type="match status" value="1"/>
</dbReference>
<reference evidence="8 9" key="1">
    <citation type="journal article" date="2015" name="Genome Announc.">
        <title>Thirty-Two Complete Genome Assemblies of Nine Yersinia Species, Including Y. pestis, Y. pseudotuberculosis, and Y. enterocolitica.</title>
        <authorList>
            <person name="Johnson S.L."/>
            <person name="Daligault H.E."/>
            <person name="Davenport K.W."/>
            <person name="Jaissle J."/>
            <person name="Frey K.G."/>
            <person name="Ladner J.T."/>
            <person name="Broomall S.M."/>
            <person name="Bishop-Lilly K.A."/>
            <person name="Bruce D.C."/>
            <person name="Coyne S.R."/>
            <person name="Gibbons H.S."/>
            <person name="Lo C.C."/>
            <person name="Munk A.C."/>
            <person name="Rosenzweig C.N."/>
            <person name="Koroleva G.I."/>
            <person name="Palacios G.F."/>
            <person name="Redden C.L."/>
            <person name="Xu Y."/>
            <person name="Minogue T.D."/>
            <person name="Chain P.S."/>
        </authorList>
    </citation>
    <scope>NUCLEOTIDE SEQUENCE [LARGE SCALE GENOMIC DNA]</scope>
    <source>
        <strain evidence="8 9">YRA</strain>
    </source>
</reference>
<evidence type="ECO:0000259" key="6">
    <source>
        <dbReference type="Pfam" id="PF00669"/>
    </source>
</evidence>
<gene>
    <name evidence="8" type="ORF">CH64_1964</name>
</gene>
<evidence type="ECO:0000256" key="2">
    <source>
        <dbReference type="ARBA" id="ARBA00005709"/>
    </source>
</evidence>
<keyword evidence="4 5" id="KW-0975">Bacterial flagellum</keyword>
<dbReference type="Pfam" id="PF00669">
    <property type="entry name" value="Flagellin_N"/>
    <property type="match status" value="1"/>
</dbReference>
<accession>A0ABM5S8H3</accession>
<sequence length="377" mass="39884">MAMSIFTNASSMSAINSMNRANASQTVSAMRMTTGKRINSASDDAAGMQIASRLNSQVRGMNVAMRNISDTKSMLKTAEGAFVESDNILNRMKDLATQSANDTNAKGDRDALQKEFTQLGQELKSILDNTSYSGEKLFAAGGKLTGKLNFQTGAQKGEGLELDVSQEIGGLIESVTKEVVKDSAAAVGTIGKILYEADKKATDKADDEIAKKAEYEGHLNAGPGGNYTPPGGTAVQVDAASILATKAAWETSITEAKNAKEDLEAVYVSDAYDAGVTNLTISDAKTSMKAVDALEKAVATYGEMRSTLGASINRLDSSAANLSNMKDNTELAMSSIVDTDFAVEMTNSSRNQMLMQTSSMMLKQSNGMVNMIGSLLN</sequence>
<proteinExistence type="inferred from homology"/>
<evidence type="ECO:0000313" key="8">
    <source>
        <dbReference type="EMBL" id="AJJ09523.1"/>
    </source>
</evidence>
<evidence type="ECO:0000313" key="9">
    <source>
        <dbReference type="Proteomes" id="UP000031914"/>
    </source>
</evidence>
<keyword evidence="3 5" id="KW-0964">Secreted</keyword>
<dbReference type="InterPro" id="IPR001029">
    <property type="entry name" value="Flagellin_N"/>
</dbReference>
<keyword evidence="9" id="KW-1185">Reference proteome</keyword>
<dbReference type="SUPFAM" id="SSF64518">
    <property type="entry name" value="Phase 1 flagellin"/>
    <property type="match status" value="1"/>
</dbReference>
<organism evidence="8 9">
    <name type="scientific">Yersinia rohdei</name>
    <dbReference type="NCBI Taxonomy" id="29485"/>
    <lineage>
        <taxon>Bacteria</taxon>
        <taxon>Pseudomonadati</taxon>
        <taxon>Pseudomonadota</taxon>
        <taxon>Gammaproteobacteria</taxon>
        <taxon>Enterobacterales</taxon>
        <taxon>Yersiniaceae</taxon>
        <taxon>Yersinia</taxon>
    </lineage>
</organism>
<comment type="similarity">
    <text evidence="2 5">Belongs to the bacterial flagellin family.</text>
</comment>
<dbReference type="PRINTS" id="PR00207">
    <property type="entry name" value="FLAGELLIN"/>
</dbReference>
<dbReference type="GeneID" id="45567262"/>
<evidence type="ECO:0000259" key="7">
    <source>
        <dbReference type="Pfam" id="PF00700"/>
    </source>
</evidence>
<evidence type="ECO:0000256" key="5">
    <source>
        <dbReference type="RuleBase" id="RU362073"/>
    </source>
</evidence>
<evidence type="ECO:0000256" key="1">
    <source>
        <dbReference type="ARBA" id="ARBA00002270"/>
    </source>
</evidence>
<evidence type="ECO:0000256" key="3">
    <source>
        <dbReference type="ARBA" id="ARBA00022525"/>
    </source>
</evidence>
<dbReference type="EMBL" id="CP009787">
    <property type="protein sequence ID" value="AJJ09523.1"/>
    <property type="molecule type" value="Genomic_DNA"/>
</dbReference>
<feature type="domain" description="Flagellin N-terminal" evidence="6">
    <location>
        <begin position="5"/>
        <end position="140"/>
    </location>
</feature>
<dbReference type="Pfam" id="PF00700">
    <property type="entry name" value="Flagellin_C"/>
    <property type="match status" value="1"/>
</dbReference>
<evidence type="ECO:0000256" key="4">
    <source>
        <dbReference type="ARBA" id="ARBA00023143"/>
    </source>
</evidence>
<dbReference type="Gene3D" id="1.20.1330.10">
    <property type="entry name" value="f41 fragment of flagellin, N-terminal domain"/>
    <property type="match status" value="1"/>
</dbReference>
<name>A0ABM5S8H3_YERRO</name>
<dbReference type="PANTHER" id="PTHR42792">
    <property type="entry name" value="FLAGELLIN"/>
    <property type="match status" value="1"/>
</dbReference>